<accession>A0AB39XAU6</accession>
<sequence length="116" mass="12503">MKWMLVVLVGGVTPVNTDLVFDKFSECLAAEEQMRKHYADAFEAWDRLAAGSIERRRDYSKARDLQAKRLLSNIGTCVPHGGGGDQPAVAATQQPAATPSPHPAAPQPLPTPQPSP</sequence>
<evidence type="ECO:0000313" key="2">
    <source>
        <dbReference type="EMBL" id="XDV55168.1"/>
    </source>
</evidence>
<dbReference type="EMBL" id="CP165734">
    <property type="protein sequence ID" value="XDV55168.1"/>
    <property type="molecule type" value="Genomic_DNA"/>
</dbReference>
<feature type="region of interest" description="Disordered" evidence="1">
    <location>
        <begin position="76"/>
        <end position="116"/>
    </location>
</feature>
<evidence type="ECO:0000256" key="1">
    <source>
        <dbReference type="SAM" id="MobiDB-lite"/>
    </source>
</evidence>
<feature type="compositionally biased region" description="Pro residues" evidence="1">
    <location>
        <begin position="98"/>
        <end position="116"/>
    </location>
</feature>
<proteinExistence type="predicted"/>
<reference evidence="2" key="1">
    <citation type="submission" date="2024-08" db="EMBL/GenBank/DDBJ databases">
        <authorList>
            <person name="Chaddad Z."/>
            <person name="Lamrabet M."/>
            <person name="Bouhnik O."/>
            <person name="Alami S."/>
            <person name="Wipf D."/>
            <person name="Courty P.E."/>
            <person name="Missbah El Idrissi M."/>
        </authorList>
    </citation>
    <scope>NUCLEOTIDE SEQUENCE</scope>
    <source>
        <strain evidence="2">LLZ17</strain>
    </source>
</reference>
<gene>
    <name evidence="2" type="ORF">AB8Z38_20290</name>
</gene>
<organism evidence="2">
    <name type="scientific">Bradyrhizobium sp. LLZ17</name>
    <dbReference type="NCBI Taxonomy" id="3239388"/>
    <lineage>
        <taxon>Bacteria</taxon>
        <taxon>Pseudomonadati</taxon>
        <taxon>Pseudomonadota</taxon>
        <taxon>Alphaproteobacteria</taxon>
        <taxon>Hyphomicrobiales</taxon>
        <taxon>Nitrobacteraceae</taxon>
        <taxon>Bradyrhizobium</taxon>
    </lineage>
</organism>
<feature type="compositionally biased region" description="Low complexity" evidence="1">
    <location>
        <begin position="86"/>
        <end position="97"/>
    </location>
</feature>
<dbReference type="RefSeq" id="WP_369719625.1">
    <property type="nucleotide sequence ID" value="NZ_CP165734.1"/>
</dbReference>
<name>A0AB39XAU6_9BRAD</name>
<dbReference type="AlphaFoldDB" id="A0AB39XAU6"/>
<protein>
    <submittedName>
        <fullName evidence="2">Uncharacterized protein</fullName>
    </submittedName>
</protein>